<evidence type="ECO:0000313" key="1">
    <source>
        <dbReference type="EMBL" id="OCC15511.1"/>
    </source>
</evidence>
<accession>A0A1B9F6W1</accession>
<gene>
    <name evidence="1" type="ORF">DBT_1258</name>
</gene>
<dbReference type="Proteomes" id="UP000093080">
    <property type="component" value="Unassembled WGS sequence"/>
</dbReference>
<name>A0A1B9F6W1_9BACT</name>
<organism evidence="1 2">
    <name type="scientific">Dissulfuribacter thermophilus</name>
    <dbReference type="NCBI Taxonomy" id="1156395"/>
    <lineage>
        <taxon>Bacteria</taxon>
        <taxon>Pseudomonadati</taxon>
        <taxon>Thermodesulfobacteriota</taxon>
        <taxon>Dissulfuribacteria</taxon>
        <taxon>Dissulfuribacterales</taxon>
        <taxon>Dissulfuribacteraceae</taxon>
        <taxon>Dissulfuribacter</taxon>
    </lineage>
</organism>
<keyword evidence="2" id="KW-1185">Reference proteome</keyword>
<comment type="caution">
    <text evidence="1">The sequence shown here is derived from an EMBL/GenBank/DDBJ whole genome shotgun (WGS) entry which is preliminary data.</text>
</comment>
<proteinExistence type="predicted"/>
<dbReference type="AlphaFoldDB" id="A0A1B9F6W1"/>
<sequence>MLIFIFLGQGMRIALGAQQSPPLDLEFYTSIDGTVTFLLTLKDPSIKGVILKVRFPKGLKVLSSRPPIKSLSRNHAKWFVNVRGRRELKFVVKFNRSVKKSEIIAEALFKQPGTMKMQRVKAR</sequence>
<reference evidence="1 2" key="1">
    <citation type="submission" date="2016-06" db="EMBL/GenBank/DDBJ databases">
        <title>Respiratory ammonification of nitrate coupled to the oxidation of elemental sulfur in deep-sea autotrophic thermophilic bacteria.</title>
        <authorList>
            <person name="Slobodkina G.B."/>
            <person name="Mardanov A.V."/>
            <person name="Ravin N.V."/>
            <person name="Frolova A.A."/>
            <person name="Viryasiv M.B."/>
            <person name="Chernyh N.A."/>
            <person name="Bonch-Osmolovskaya E.A."/>
            <person name="Slobodkin A.I."/>
        </authorList>
    </citation>
    <scope>NUCLEOTIDE SEQUENCE [LARGE SCALE GENOMIC DNA]</scope>
    <source>
        <strain evidence="1 2">S69</strain>
    </source>
</reference>
<evidence type="ECO:0000313" key="2">
    <source>
        <dbReference type="Proteomes" id="UP000093080"/>
    </source>
</evidence>
<dbReference type="EMBL" id="MAGO01000005">
    <property type="protein sequence ID" value="OCC15511.1"/>
    <property type="molecule type" value="Genomic_DNA"/>
</dbReference>
<protein>
    <submittedName>
        <fullName evidence="1">Uncharacterized protein</fullName>
    </submittedName>
</protein>
<dbReference type="STRING" id="1156395.DBT_1258"/>